<name>A0A3A4KQ30_9NOCA</name>
<dbReference type="PANTHER" id="PTHR43292">
    <property type="entry name" value="ACYL-COA DEHYDROGENASE"/>
    <property type="match status" value="1"/>
</dbReference>
<dbReference type="SUPFAM" id="SSF56645">
    <property type="entry name" value="Acyl-CoA dehydrogenase NM domain-like"/>
    <property type="match status" value="1"/>
</dbReference>
<sequence length="379" mass="41010">MELLLEPVTLPREHDALRRRVREFLAEEISAGRITPHCDQWLGGWDAEFSRRLGERGWIGMAFPAQYGGSAAGALARFVVTEELLAAGAPVAAHWIADRQSGPGLLRFGTAEQKAAFLPRIARGECFFAVGMSEPDTGSDLASVRSRADRVEGGWRLRGTKVWTSGAHLAHVLIVLARTKSGTEDRHAGLTQFIIELPHPDVHIRPIRLLTGEHHFNEVVLDDVFVPDAMVLGAPGSGWQQVTSELAMERSGPERILSTFPLLAAAVDQLTARTDATRFGAVVARIWALRQMSLAVAGQLESGAAPAVAAATVKDLGTRFETVVIDTVRLLTQLEPDPGSDQEIPRMLAESILHSPGFTLRGGTNEILRGVVARGLGVR</sequence>
<keyword evidence="4" id="KW-0560">Oxidoreductase</keyword>
<dbReference type="GO" id="GO:0016627">
    <property type="term" value="F:oxidoreductase activity, acting on the CH-CH group of donors"/>
    <property type="evidence" value="ECO:0007669"/>
    <property type="project" value="InterPro"/>
</dbReference>
<gene>
    <name evidence="7" type="ORF">D5S18_17260</name>
</gene>
<reference evidence="7 8" key="1">
    <citation type="submission" date="2018-09" db="EMBL/GenBank/DDBJ databases">
        <title>YIM PH21274 draft genome.</title>
        <authorList>
            <person name="Miao C."/>
        </authorList>
    </citation>
    <scope>NUCLEOTIDE SEQUENCE [LARGE SCALE GENOMIC DNA]</scope>
    <source>
        <strain evidence="7 8">YIM PH 21724</strain>
    </source>
</reference>
<dbReference type="Gene3D" id="2.40.110.10">
    <property type="entry name" value="Butyryl-CoA Dehydrogenase, subunit A, domain 2"/>
    <property type="match status" value="1"/>
</dbReference>
<organism evidence="7 8">
    <name type="scientific">Nocardia panacis</name>
    <dbReference type="NCBI Taxonomy" id="2340916"/>
    <lineage>
        <taxon>Bacteria</taxon>
        <taxon>Bacillati</taxon>
        <taxon>Actinomycetota</taxon>
        <taxon>Actinomycetes</taxon>
        <taxon>Mycobacteriales</taxon>
        <taxon>Nocardiaceae</taxon>
        <taxon>Nocardia</taxon>
    </lineage>
</organism>
<proteinExistence type="predicted"/>
<dbReference type="Pfam" id="PF02771">
    <property type="entry name" value="Acyl-CoA_dh_N"/>
    <property type="match status" value="1"/>
</dbReference>
<dbReference type="InterPro" id="IPR046373">
    <property type="entry name" value="Acyl-CoA_Oxase/DH_mid-dom_sf"/>
</dbReference>
<dbReference type="FunFam" id="2.40.110.10:FF:000011">
    <property type="entry name" value="Acyl-CoA dehydrogenase FadE34"/>
    <property type="match status" value="1"/>
</dbReference>
<dbReference type="InterPro" id="IPR009100">
    <property type="entry name" value="AcylCoA_DH/oxidase_NM_dom_sf"/>
</dbReference>
<evidence type="ECO:0000256" key="4">
    <source>
        <dbReference type="ARBA" id="ARBA00023002"/>
    </source>
</evidence>
<dbReference type="InterPro" id="IPR052161">
    <property type="entry name" value="Mycobact_Acyl-CoA_DH"/>
</dbReference>
<dbReference type="GO" id="GO:0005886">
    <property type="term" value="C:plasma membrane"/>
    <property type="evidence" value="ECO:0007669"/>
    <property type="project" value="TreeGrafter"/>
</dbReference>
<dbReference type="InterPro" id="IPR013786">
    <property type="entry name" value="AcylCoA_DH/ox_N"/>
</dbReference>
<keyword evidence="8" id="KW-1185">Reference proteome</keyword>
<evidence type="ECO:0000256" key="3">
    <source>
        <dbReference type="ARBA" id="ARBA00022827"/>
    </source>
</evidence>
<dbReference type="InterPro" id="IPR037069">
    <property type="entry name" value="AcylCoA_DH/ox_N_sf"/>
</dbReference>
<feature type="domain" description="Acyl-CoA dehydrogenase/oxidase N-terminal" evidence="6">
    <location>
        <begin position="12"/>
        <end position="125"/>
    </location>
</feature>
<evidence type="ECO:0000256" key="2">
    <source>
        <dbReference type="ARBA" id="ARBA00022630"/>
    </source>
</evidence>
<keyword evidence="2" id="KW-0285">Flavoprotein</keyword>
<keyword evidence="3" id="KW-0274">FAD</keyword>
<dbReference type="AlphaFoldDB" id="A0A3A4KQ30"/>
<dbReference type="Gene3D" id="1.10.540.10">
    <property type="entry name" value="Acyl-CoA dehydrogenase/oxidase, N-terminal domain"/>
    <property type="match status" value="1"/>
</dbReference>
<dbReference type="InterPro" id="IPR006091">
    <property type="entry name" value="Acyl-CoA_Oxase/DH_mid-dom"/>
</dbReference>
<protein>
    <submittedName>
        <fullName evidence="7">Acyl-CoA dehydrogenase</fullName>
    </submittedName>
</protein>
<evidence type="ECO:0000259" key="6">
    <source>
        <dbReference type="Pfam" id="PF02771"/>
    </source>
</evidence>
<accession>A0A3A4KQ30</accession>
<evidence type="ECO:0000259" key="5">
    <source>
        <dbReference type="Pfam" id="PF02770"/>
    </source>
</evidence>
<dbReference type="Gene3D" id="1.20.140.10">
    <property type="entry name" value="Butyryl-CoA Dehydrogenase, subunit A, domain 3"/>
    <property type="match status" value="1"/>
</dbReference>
<dbReference type="Pfam" id="PF02770">
    <property type="entry name" value="Acyl-CoA_dh_M"/>
    <property type="match status" value="1"/>
</dbReference>
<dbReference type="GO" id="GO:0050660">
    <property type="term" value="F:flavin adenine dinucleotide binding"/>
    <property type="evidence" value="ECO:0007669"/>
    <property type="project" value="InterPro"/>
</dbReference>
<feature type="domain" description="Acyl-CoA oxidase/dehydrogenase middle" evidence="5">
    <location>
        <begin position="129"/>
        <end position="224"/>
    </location>
</feature>
<evidence type="ECO:0000313" key="8">
    <source>
        <dbReference type="Proteomes" id="UP000266677"/>
    </source>
</evidence>
<evidence type="ECO:0000313" key="7">
    <source>
        <dbReference type="EMBL" id="RJO75120.1"/>
    </source>
</evidence>
<evidence type="ECO:0000256" key="1">
    <source>
        <dbReference type="ARBA" id="ARBA00001974"/>
    </source>
</evidence>
<comment type="cofactor">
    <cofactor evidence="1">
        <name>FAD</name>
        <dbReference type="ChEBI" id="CHEBI:57692"/>
    </cofactor>
</comment>
<dbReference type="Proteomes" id="UP000266677">
    <property type="component" value="Unassembled WGS sequence"/>
</dbReference>
<dbReference type="EMBL" id="QZFU01000019">
    <property type="protein sequence ID" value="RJO75120.1"/>
    <property type="molecule type" value="Genomic_DNA"/>
</dbReference>
<comment type="caution">
    <text evidence="7">The sequence shown here is derived from an EMBL/GenBank/DDBJ whole genome shotgun (WGS) entry which is preliminary data.</text>
</comment>
<dbReference type="OrthoDB" id="9770681at2"/>
<dbReference type="PANTHER" id="PTHR43292:SF4">
    <property type="entry name" value="ACYL-COA DEHYDROGENASE FADE34"/>
    <property type="match status" value="1"/>
</dbReference>
<dbReference type="RefSeq" id="WP_120041994.1">
    <property type="nucleotide sequence ID" value="NZ_QZFU01000019.1"/>
</dbReference>